<keyword evidence="2 4" id="KW-0238">DNA-binding</keyword>
<dbReference type="InterPro" id="IPR004111">
    <property type="entry name" value="Repressor_TetR_C"/>
</dbReference>
<keyword evidence="8" id="KW-1185">Reference proteome</keyword>
<organism evidence="7 8">
    <name type="scientific">Actinokineospora bangkokensis</name>
    <dbReference type="NCBI Taxonomy" id="1193682"/>
    <lineage>
        <taxon>Bacteria</taxon>
        <taxon>Bacillati</taxon>
        <taxon>Actinomycetota</taxon>
        <taxon>Actinomycetes</taxon>
        <taxon>Pseudonocardiales</taxon>
        <taxon>Pseudonocardiaceae</taxon>
        <taxon>Actinokineospora</taxon>
    </lineage>
</organism>
<sequence>MTGRAHPTSRRERPAKPALSRAAVISTALDLLHAEGLDRVTMRRLATALDTGPASLYVYVRNTADLHAAVLDAVLGTLTTPTTGTWQDRVVALLTDYTRVLFTHPGLAKTALVTRPDGPHYTDLLERLLALLTGGGVDPGRAAWAVDLLLAHATATAAEHADRDRAEQAADLDRLRRTAATLDPTTHPHLTALADDLVSGTGPQRLDWGLRVLLTGVAATPRPDQHQEPPCTSPSSEPGSAG</sequence>
<dbReference type="GO" id="GO:0000976">
    <property type="term" value="F:transcription cis-regulatory region binding"/>
    <property type="evidence" value="ECO:0007669"/>
    <property type="project" value="TreeGrafter"/>
</dbReference>
<accession>A0A1Q9LP11</accession>
<evidence type="ECO:0000256" key="1">
    <source>
        <dbReference type="ARBA" id="ARBA00023015"/>
    </source>
</evidence>
<dbReference type="PROSITE" id="PS50977">
    <property type="entry name" value="HTH_TETR_2"/>
    <property type="match status" value="1"/>
</dbReference>
<dbReference type="InterPro" id="IPR009057">
    <property type="entry name" value="Homeodomain-like_sf"/>
</dbReference>
<dbReference type="GO" id="GO:0003700">
    <property type="term" value="F:DNA-binding transcription factor activity"/>
    <property type="evidence" value="ECO:0007669"/>
    <property type="project" value="TreeGrafter"/>
</dbReference>
<dbReference type="InterPro" id="IPR050109">
    <property type="entry name" value="HTH-type_TetR-like_transc_reg"/>
</dbReference>
<proteinExistence type="predicted"/>
<dbReference type="SUPFAM" id="SSF48498">
    <property type="entry name" value="Tetracyclin repressor-like, C-terminal domain"/>
    <property type="match status" value="1"/>
</dbReference>
<dbReference type="AlphaFoldDB" id="A0A1Q9LP11"/>
<dbReference type="InterPro" id="IPR001647">
    <property type="entry name" value="HTH_TetR"/>
</dbReference>
<evidence type="ECO:0000313" key="7">
    <source>
        <dbReference type="EMBL" id="OLR93743.1"/>
    </source>
</evidence>
<evidence type="ECO:0000256" key="2">
    <source>
        <dbReference type="ARBA" id="ARBA00023125"/>
    </source>
</evidence>
<keyword evidence="1" id="KW-0805">Transcription regulation</keyword>
<reference evidence="7 8" key="1">
    <citation type="submission" date="2016-10" db="EMBL/GenBank/DDBJ databases">
        <title>The Draft Genome Sequence of Actinokineospora bangkokensis 44EHWT reveals the biosynthetic pathway of antifungal compounds Thailandins with unusual extender unit butylmalonyl-CoA.</title>
        <authorList>
            <person name="Greule A."/>
            <person name="Intra B."/>
            <person name="Flemming S."/>
            <person name="Rommel M.G."/>
            <person name="Panbangred W."/>
            <person name="Bechthold A."/>
        </authorList>
    </citation>
    <scope>NUCLEOTIDE SEQUENCE [LARGE SCALE GENOMIC DNA]</scope>
    <source>
        <strain evidence="7 8">44EHW</strain>
    </source>
</reference>
<dbReference type="RefSeq" id="WP_075974641.1">
    <property type="nucleotide sequence ID" value="NZ_MKQR01000009.1"/>
</dbReference>
<feature type="domain" description="HTH tetR-type" evidence="6">
    <location>
        <begin position="18"/>
        <end position="78"/>
    </location>
</feature>
<feature type="region of interest" description="Disordered" evidence="5">
    <location>
        <begin position="219"/>
        <end position="242"/>
    </location>
</feature>
<evidence type="ECO:0000256" key="3">
    <source>
        <dbReference type="ARBA" id="ARBA00023163"/>
    </source>
</evidence>
<dbReference type="STRING" id="1193682.BJP25_15950"/>
<dbReference type="Pfam" id="PF00440">
    <property type="entry name" value="TetR_N"/>
    <property type="match status" value="1"/>
</dbReference>
<dbReference type="PANTHER" id="PTHR30055:SF151">
    <property type="entry name" value="TRANSCRIPTIONAL REGULATORY PROTEIN"/>
    <property type="match status" value="1"/>
</dbReference>
<evidence type="ECO:0000256" key="5">
    <source>
        <dbReference type="SAM" id="MobiDB-lite"/>
    </source>
</evidence>
<evidence type="ECO:0000313" key="8">
    <source>
        <dbReference type="Proteomes" id="UP000186040"/>
    </source>
</evidence>
<name>A0A1Q9LP11_9PSEU</name>
<dbReference type="PANTHER" id="PTHR30055">
    <property type="entry name" value="HTH-TYPE TRANSCRIPTIONAL REGULATOR RUTR"/>
    <property type="match status" value="1"/>
</dbReference>
<dbReference type="EMBL" id="MKQR01000009">
    <property type="protein sequence ID" value="OLR93743.1"/>
    <property type="molecule type" value="Genomic_DNA"/>
</dbReference>
<keyword evidence="3" id="KW-0804">Transcription</keyword>
<dbReference type="Pfam" id="PF02909">
    <property type="entry name" value="TetR_C_1"/>
    <property type="match status" value="1"/>
</dbReference>
<feature type="DNA-binding region" description="H-T-H motif" evidence="4">
    <location>
        <begin position="41"/>
        <end position="60"/>
    </location>
</feature>
<dbReference type="InterPro" id="IPR036271">
    <property type="entry name" value="Tet_transcr_reg_TetR-rel_C_sf"/>
</dbReference>
<gene>
    <name evidence="7" type="ORF">BJP25_15950</name>
</gene>
<comment type="caution">
    <text evidence="7">The sequence shown here is derived from an EMBL/GenBank/DDBJ whole genome shotgun (WGS) entry which is preliminary data.</text>
</comment>
<dbReference type="Proteomes" id="UP000186040">
    <property type="component" value="Unassembled WGS sequence"/>
</dbReference>
<dbReference type="Gene3D" id="1.10.357.10">
    <property type="entry name" value="Tetracycline Repressor, domain 2"/>
    <property type="match status" value="1"/>
</dbReference>
<evidence type="ECO:0000259" key="6">
    <source>
        <dbReference type="PROSITE" id="PS50977"/>
    </source>
</evidence>
<feature type="compositionally biased region" description="Polar residues" evidence="5">
    <location>
        <begin position="233"/>
        <end position="242"/>
    </location>
</feature>
<evidence type="ECO:0000256" key="4">
    <source>
        <dbReference type="PROSITE-ProRule" id="PRU00335"/>
    </source>
</evidence>
<dbReference type="OrthoDB" id="329481at2"/>
<dbReference type="SUPFAM" id="SSF46689">
    <property type="entry name" value="Homeodomain-like"/>
    <property type="match status" value="1"/>
</dbReference>
<protein>
    <submittedName>
        <fullName evidence="7">TetR family transcriptional regulator</fullName>
    </submittedName>
</protein>
<dbReference type="GO" id="GO:0045892">
    <property type="term" value="P:negative regulation of DNA-templated transcription"/>
    <property type="evidence" value="ECO:0007669"/>
    <property type="project" value="InterPro"/>
</dbReference>